<proteinExistence type="predicted"/>
<sequence length="293" mass="30563">MKVILGVVLALAVAATAQLSSVEDLSVYNYHGRIGIPKARRIRRLEEQAAKAGDASRIVGGSITDISVTPYQVGLIVQLFWVFDSVCGGSLISNTRIITAAHCNNDGSGNIARYFTAVLGSNTIYRGGVRLTTTDVVMHPQWTPSTVANDIAILRINFVAYTDVIQPIALPSGNEINNLFVGWTALASGFGLTVDGGMIATSQRLSSVNLPVITNADCAPVYGPFVHASNICTSGAGGRGTCSGDSGGPLVVTSNNRRILIGVTSYGAAAGCSIGLPAAFARVTSYISWLLAQ</sequence>
<comment type="caution">
    <text evidence="1">The sequence shown here is derived from an EMBL/GenBank/DDBJ whole genome shotgun (WGS) entry which is preliminary data.</text>
</comment>
<gene>
    <name evidence="1" type="ORF">K1T71_008258</name>
</gene>
<reference evidence="1 2" key="1">
    <citation type="journal article" date="2021" name="Front. Genet.">
        <title>Chromosome-Level Genome Assembly Reveals Significant Gene Expansion in the Toll and IMD Signaling Pathways of Dendrolimus kikuchii.</title>
        <authorList>
            <person name="Zhou J."/>
            <person name="Wu P."/>
            <person name="Xiong Z."/>
            <person name="Liu N."/>
            <person name="Zhao N."/>
            <person name="Ji M."/>
            <person name="Qiu Y."/>
            <person name="Yang B."/>
        </authorList>
    </citation>
    <scope>NUCLEOTIDE SEQUENCE [LARGE SCALE GENOMIC DNA]</scope>
    <source>
        <strain evidence="1">Ann1</strain>
    </source>
</reference>
<keyword evidence="2" id="KW-1185">Reference proteome</keyword>
<dbReference type="Proteomes" id="UP000824533">
    <property type="component" value="Linkage Group LG14"/>
</dbReference>
<accession>A0ACC1CWI6</accession>
<evidence type="ECO:0000313" key="1">
    <source>
        <dbReference type="EMBL" id="KAJ0176084.1"/>
    </source>
</evidence>
<name>A0ACC1CWI6_9NEOP</name>
<dbReference type="EMBL" id="CM034400">
    <property type="protein sequence ID" value="KAJ0176084.1"/>
    <property type="molecule type" value="Genomic_DNA"/>
</dbReference>
<protein>
    <submittedName>
        <fullName evidence="1">Uncharacterized protein</fullName>
    </submittedName>
</protein>
<evidence type="ECO:0000313" key="2">
    <source>
        <dbReference type="Proteomes" id="UP000824533"/>
    </source>
</evidence>
<organism evidence="1 2">
    <name type="scientific">Dendrolimus kikuchii</name>
    <dbReference type="NCBI Taxonomy" id="765133"/>
    <lineage>
        <taxon>Eukaryota</taxon>
        <taxon>Metazoa</taxon>
        <taxon>Ecdysozoa</taxon>
        <taxon>Arthropoda</taxon>
        <taxon>Hexapoda</taxon>
        <taxon>Insecta</taxon>
        <taxon>Pterygota</taxon>
        <taxon>Neoptera</taxon>
        <taxon>Endopterygota</taxon>
        <taxon>Lepidoptera</taxon>
        <taxon>Glossata</taxon>
        <taxon>Ditrysia</taxon>
        <taxon>Bombycoidea</taxon>
        <taxon>Lasiocampidae</taxon>
        <taxon>Dendrolimus</taxon>
    </lineage>
</organism>